<evidence type="ECO:0000256" key="6">
    <source>
        <dbReference type="ARBA" id="ARBA00024915"/>
    </source>
</evidence>
<dbReference type="EC" id="2.1.1.-" evidence="8"/>
<accession>A0ABP0ZPZ5</accession>
<feature type="binding site" evidence="7">
    <location>
        <position position="83"/>
    </location>
    <ligand>
        <name>S-adenosyl-L-methionine</name>
        <dbReference type="ChEBI" id="CHEBI:59789"/>
    </ligand>
</feature>
<evidence type="ECO:0000256" key="2">
    <source>
        <dbReference type="ARBA" id="ARBA00022603"/>
    </source>
</evidence>
<dbReference type="InterPro" id="IPR001737">
    <property type="entry name" value="KsgA/Erm"/>
</dbReference>
<keyword evidence="2 7" id="KW-0489">Methyltransferase</keyword>
<feature type="binding site" evidence="7">
    <location>
        <position position="28"/>
    </location>
    <ligand>
        <name>S-adenosyl-L-methionine</name>
        <dbReference type="ChEBI" id="CHEBI:59789"/>
    </ligand>
</feature>
<feature type="binding site" evidence="7">
    <location>
        <position position="30"/>
    </location>
    <ligand>
        <name>S-adenosyl-L-methionine</name>
        <dbReference type="ChEBI" id="CHEBI:59789"/>
    </ligand>
</feature>
<evidence type="ECO:0000256" key="4">
    <source>
        <dbReference type="ARBA" id="ARBA00022691"/>
    </source>
</evidence>
<dbReference type="PANTHER" id="PTHR11727">
    <property type="entry name" value="DIMETHYLADENOSINE TRANSFERASE"/>
    <property type="match status" value="1"/>
</dbReference>
<name>A0ABP0ZPZ5_9ASCO</name>
<evidence type="ECO:0000256" key="3">
    <source>
        <dbReference type="ARBA" id="ARBA00022679"/>
    </source>
</evidence>
<dbReference type="EMBL" id="OZ022409">
    <property type="protein sequence ID" value="CAK9440338.1"/>
    <property type="molecule type" value="Genomic_DNA"/>
</dbReference>
<keyword evidence="4 7" id="KW-0949">S-adenosyl-L-methionine</keyword>
<keyword evidence="8" id="KW-0698">rRNA processing</keyword>
<dbReference type="GeneID" id="92209634"/>
<evidence type="ECO:0000256" key="7">
    <source>
        <dbReference type="PROSITE-ProRule" id="PRU01026"/>
    </source>
</evidence>
<dbReference type="PROSITE" id="PS51689">
    <property type="entry name" value="SAM_RNA_A_N6_MT"/>
    <property type="match status" value="1"/>
</dbReference>
<comment type="caution">
    <text evidence="7">Lacks conserved residue(s) required for the propagation of feature annotation.</text>
</comment>
<feature type="binding site" evidence="7">
    <location>
        <position position="151"/>
    </location>
    <ligand>
        <name>S-adenosyl-L-methionine</name>
        <dbReference type="ChEBI" id="CHEBI:59789"/>
    </ligand>
</feature>
<dbReference type="RefSeq" id="XP_066831376.1">
    <property type="nucleotide sequence ID" value="XM_066974659.1"/>
</dbReference>
<dbReference type="Proteomes" id="UP001497383">
    <property type="component" value="Chromosome 5"/>
</dbReference>
<evidence type="ECO:0000256" key="1">
    <source>
        <dbReference type="ARBA" id="ARBA00004173"/>
    </source>
</evidence>
<keyword evidence="5 7" id="KW-0694">RNA-binding</keyword>
<keyword evidence="10" id="KW-1185">Reference proteome</keyword>
<evidence type="ECO:0000313" key="10">
    <source>
        <dbReference type="Proteomes" id="UP001497383"/>
    </source>
</evidence>
<dbReference type="PANTHER" id="PTHR11727:SF17">
    <property type="entry name" value="DIMETHYLADENOSINE TRANSFERASE 1, MITOCHONDRIAL"/>
    <property type="match status" value="1"/>
</dbReference>
<dbReference type="Gene3D" id="1.10.8.100">
    <property type="entry name" value="Ribosomal RNA adenine dimethylase-like, domain 2"/>
    <property type="match status" value="1"/>
</dbReference>
<dbReference type="InterPro" id="IPR023165">
    <property type="entry name" value="rRNA_Ade_diMease-like_C"/>
</dbReference>
<evidence type="ECO:0000256" key="5">
    <source>
        <dbReference type="ARBA" id="ARBA00022884"/>
    </source>
</evidence>
<comment type="similarity">
    <text evidence="7 8">Belongs to the class I-like SAM-binding methyltransferase superfamily. rRNA adenine N(6)-methyltransferase family.</text>
</comment>
<dbReference type="Pfam" id="PF00398">
    <property type="entry name" value="RrnaAD"/>
    <property type="match status" value="1"/>
</dbReference>
<sequence length="353" mass="40747">MSVATPRSFNPAFRAAFESKISSLYGKKHLSNPTECQRIIDKLDLRTKYNCSKLDIIDVNSGAGLFSVMLNYELKPRNHILIEHNPHFHAHLAQKLEMAREISNNAENFQLLNWNPFRWSTYSSLFEEKILPWPSEQPQDKIHDELLIVANWTGPRDESLIAQWISCCGARNWLMKYGKIRMVLFGPPASIRKFMSDPGFRRRNRTALKRELFTESKLIAIEPGENEAGKDYDPRVLVRDQPLVLAKDACVKDRELTVLEVVRGQYTTEDIANIEHLLSPIFLNTVPLKHKLHKLAPGAEYLARFLPESLLEKNSKWLTKEDVVSIAEAYEKWPFKPTIEETFDITEVSQYGH</sequence>
<evidence type="ECO:0000313" key="9">
    <source>
        <dbReference type="EMBL" id="CAK9440338.1"/>
    </source>
</evidence>
<dbReference type="InterPro" id="IPR029063">
    <property type="entry name" value="SAM-dependent_MTases_sf"/>
</dbReference>
<organism evidence="9 10">
    <name type="scientific">Lodderomyces beijingensis</name>
    <dbReference type="NCBI Taxonomy" id="1775926"/>
    <lineage>
        <taxon>Eukaryota</taxon>
        <taxon>Fungi</taxon>
        <taxon>Dikarya</taxon>
        <taxon>Ascomycota</taxon>
        <taxon>Saccharomycotina</taxon>
        <taxon>Pichiomycetes</taxon>
        <taxon>Debaryomycetaceae</taxon>
        <taxon>Candida/Lodderomyces clade</taxon>
        <taxon>Lodderomyces</taxon>
    </lineage>
</organism>
<keyword evidence="3 7" id="KW-0808">Transferase</keyword>
<gene>
    <name evidence="9" type="ORF">LODBEIA_P44380</name>
</gene>
<evidence type="ECO:0000256" key="8">
    <source>
        <dbReference type="RuleBase" id="RU362106"/>
    </source>
</evidence>
<comment type="subcellular location">
    <subcellularLocation>
        <location evidence="1">Mitochondrion</location>
    </subcellularLocation>
</comment>
<comment type="function">
    <text evidence="6">Mitochondrial transcription factor that confers selective promoter recognition on the core subunit of the yeast mitochondrial RNA polymerase. Interacts with DNA in a non-specific manner.</text>
</comment>
<protein>
    <recommendedName>
        <fullName evidence="8">rRNA adenine N(6)-methyltransferase</fullName>
        <ecNumber evidence="8">2.1.1.-</ecNumber>
    </recommendedName>
</protein>
<reference evidence="9 10" key="1">
    <citation type="submission" date="2024-03" db="EMBL/GenBank/DDBJ databases">
        <authorList>
            <person name="Brejova B."/>
        </authorList>
    </citation>
    <scope>NUCLEOTIDE SEQUENCE [LARGE SCALE GENOMIC DNA]</scope>
    <source>
        <strain evidence="9 10">CBS 14171</strain>
    </source>
</reference>
<proteinExistence type="inferred from homology"/>
<dbReference type="SUPFAM" id="SSF53335">
    <property type="entry name" value="S-adenosyl-L-methionine-dependent methyltransferases"/>
    <property type="match status" value="1"/>
</dbReference>
<dbReference type="Gene3D" id="3.40.50.150">
    <property type="entry name" value="Vaccinia Virus protein VP39"/>
    <property type="match status" value="1"/>
</dbReference>